<dbReference type="EMBL" id="FNHH01000001">
    <property type="protein sequence ID" value="SDL67107.1"/>
    <property type="molecule type" value="Genomic_DNA"/>
</dbReference>
<evidence type="ECO:0000256" key="1">
    <source>
        <dbReference type="ARBA" id="ARBA00022801"/>
    </source>
</evidence>
<feature type="domain" description="BD-FAE-like" evidence="2">
    <location>
        <begin position="34"/>
        <end position="229"/>
    </location>
</feature>
<keyword evidence="4" id="KW-1185">Reference proteome</keyword>
<dbReference type="InterPro" id="IPR049492">
    <property type="entry name" value="BD-FAE-like_dom"/>
</dbReference>
<accession>A0A1G9LZJ9</accession>
<keyword evidence="1" id="KW-0378">Hydrolase</keyword>
<dbReference type="PANTHER" id="PTHR48081:SF33">
    <property type="entry name" value="KYNURENINE FORMAMIDASE"/>
    <property type="match status" value="1"/>
</dbReference>
<evidence type="ECO:0000259" key="2">
    <source>
        <dbReference type="Pfam" id="PF20434"/>
    </source>
</evidence>
<evidence type="ECO:0000313" key="3">
    <source>
        <dbReference type="EMBL" id="SDL67107.1"/>
    </source>
</evidence>
<gene>
    <name evidence="3" type="ORF">SAMN05421813_101156</name>
</gene>
<dbReference type="RefSeq" id="WP_245704380.1">
    <property type="nucleotide sequence ID" value="NZ_FNHH01000001.1"/>
</dbReference>
<protein>
    <submittedName>
        <fullName evidence="3">Acetyl esterase/lipase</fullName>
    </submittedName>
</protein>
<dbReference type="Proteomes" id="UP000199226">
    <property type="component" value="Unassembled WGS sequence"/>
</dbReference>
<evidence type="ECO:0000313" key="4">
    <source>
        <dbReference type="Proteomes" id="UP000199226"/>
    </source>
</evidence>
<name>A0A1G9LZJ9_9SPHI</name>
<dbReference type="AlphaFoldDB" id="A0A1G9LZJ9"/>
<dbReference type="GO" id="GO:0016787">
    <property type="term" value="F:hydrolase activity"/>
    <property type="evidence" value="ECO:0007669"/>
    <property type="project" value="UniProtKB-KW"/>
</dbReference>
<dbReference type="Pfam" id="PF20434">
    <property type="entry name" value="BD-FAE"/>
    <property type="match status" value="1"/>
</dbReference>
<sequence length="273" mass="31384">MLFLLSEISAAFAGIGIRRDISYRGQSQNVRNFLDVYYPKNTETTKDVLVFIHGGSWNSGKKDTYWWLGKNMARKNVISVIINYSLSPKSQYEQMAYDCSEALKWVKDSIATYGGSPDRIFVMGHSAGGHLAALINNDPRFFKRAGISNPIRAVILNDGFGLDMFEYLNAAEKNEQTESFLNTFSKDEELWKIGSPMFYLENVQNPFLIFVGEHTYPAIKLQSDRLYKDLLKANKPTEINIVKHKKHVGMISQMIFRNNQMYDLILTFMNKYH</sequence>
<proteinExistence type="predicted"/>
<dbReference type="InterPro" id="IPR029058">
    <property type="entry name" value="AB_hydrolase_fold"/>
</dbReference>
<dbReference type="Gene3D" id="3.40.50.1820">
    <property type="entry name" value="alpha/beta hydrolase"/>
    <property type="match status" value="1"/>
</dbReference>
<dbReference type="STRING" id="990371.SAMN05421813_101156"/>
<dbReference type="InterPro" id="IPR050300">
    <property type="entry name" value="GDXG_lipolytic_enzyme"/>
</dbReference>
<dbReference type="SUPFAM" id="SSF53474">
    <property type="entry name" value="alpha/beta-Hydrolases"/>
    <property type="match status" value="1"/>
</dbReference>
<reference evidence="4" key="1">
    <citation type="submission" date="2016-10" db="EMBL/GenBank/DDBJ databases">
        <authorList>
            <person name="Varghese N."/>
            <person name="Submissions S."/>
        </authorList>
    </citation>
    <scope>NUCLEOTIDE SEQUENCE [LARGE SCALE GENOMIC DNA]</scope>
    <source>
        <strain evidence="4">DSM 24536</strain>
    </source>
</reference>
<organism evidence="3 4">
    <name type="scientific">Daejeonella rubra</name>
    <dbReference type="NCBI Taxonomy" id="990371"/>
    <lineage>
        <taxon>Bacteria</taxon>
        <taxon>Pseudomonadati</taxon>
        <taxon>Bacteroidota</taxon>
        <taxon>Sphingobacteriia</taxon>
        <taxon>Sphingobacteriales</taxon>
        <taxon>Sphingobacteriaceae</taxon>
        <taxon>Daejeonella</taxon>
    </lineage>
</organism>
<dbReference type="PANTHER" id="PTHR48081">
    <property type="entry name" value="AB HYDROLASE SUPERFAMILY PROTEIN C4A8.06C"/>
    <property type="match status" value="1"/>
</dbReference>